<keyword evidence="4" id="KW-1185">Reference proteome</keyword>
<dbReference type="InterPro" id="IPR011761">
    <property type="entry name" value="ATP-grasp"/>
</dbReference>
<accession>A0ABW0X980</accession>
<dbReference type="Proteomes" id="UP001595975">
    <property type="component" value="Unassembled WGS sequence"/>
</dbReference>
<name>A0ABW0X980_9ACTN</name>
<comment type="caution">
    <text evidence="3">The sequence shown here is derived from an EMBL/GenBank/DDBJ whole genome shotgun (WGS) entry which is preliminary data.</text>
</comment>
<dbReference type="Gene3D" id="3.30.470.20">
    <property type="entry name" value="ATP-grasp fold, B domain"/>
    <property type="match status" value="1"/>
</dbReference>
<proteinExistence type="predicted"/>
<evidence type="ECO:0000313" key="4">
    <source>
        <dbReference type="Proteomes" id="UP001595975"/>
    </source>
</evidence>
<dbReference type="RefSeq" id="WP_380228811.1">
    <property type="nucleotide sequence ID" value="NZ_JBHSOF010000051.1"/>
</dbReference>
<feature type="domain" description="ATP-grasp" evidence="2">
    <location>
        <begin position="135"/>
        <end position="327"/>
    </location>
</feature>
<reference evidence="4" key="1">
    <citation type="journal article" date="2019" name="Int. J. Syst. Evol. Microbiol.">
        <title>The Global Catalogue of Microorganisms (GCM) 10K type strain sequencing project: providing services to taxonomists for standard genome sequencing and annotation.</title>
        <authorList>
            <consortium name="The Broad Institute Genomics Platform"/>
            <consortium name="The Broad Institute Genome Sequencing Center for Infectious Disease"/>
            <person name="Wu L."/>
            <person name="Ma J."/>
        </authorList>
    </citation>
    <scope>NUCLEOTIDE SEQUENCE [LARGE SCALE GENOMIC DNA]</scope>
    <source>
        <strain evidence="4">CGMCC 4.1437</strain>
    </source>
</reference>
<keyword evidence="1" id="KW-0547">Nucleotide-binding</keyword>
<keyword evidence="1" id="KW-0067">ATP-binding</keyword>
<protein>
    <submittedName>
        <fullName evidence="3">ATP-grasp domain-containing protein</fullName>
    </submittedName>
</protein>
<evidence type="ECO:0000256" key="1">
    <source>
        <dbReference type="PROSITE-ProRule" id="PRU00409"/>
    </source>
</evidence>
<dbReference type="SUPFAM" id="SSF56059">
    <property type="entry name" value="Glutathione synthetase ATP-binding domain-like"/>
    <property type="match status" value="1"/>
</dbReference>
<dbReference type="EMBL" id="JBHSOF010000051">
    <property type="protein sequence ID" value="MFC5667132.1"/>
    <property type="molecule type" value="Genomic_DNA"/>
</dbReference>
<sequence>MPGPLLDPDREVPALLVKVGHYPPHHGVIGAIRTLGRLGVPVYAMLQRRRTPVAYSRYLAGTFVRPVSGMEAPELLVDGLLEIGRVIGRPAVAVSTDDESAVLLAEHADRLREWFLLAPVAPDLPRRLANKDGLHRICREHGIPTPRAWAPVGHGELLRIGREAGYPLVLKNLEPYTRLRAPVVGHTTLVRDEAELLAVCPPGGDPSVLVQEYLPPEHSQDWITHLCCGGDGAAPVVFTGRKLRSWPPGAGVTTRARAEGNPELARLAASLCRRIGYRGVADLDWRLDRRDGRYKLVDFNPRTGAQFRLFETVDGLDVVRALHLGLTGRCVPHGPQLTRSFGVGGLDVPAAAVWAWRERRLPPDLLPRRATERGWLCWDDPAPAVAETVRFTGLVAARLGRTAGRSLPGRHGAGTG</sequence>
<evidence type="ECO:0000313" key="3">
    <source>
        <dbReference type="EMBL" id="MFC5667132.1"/>
    </source>
</evidence>
<dbReference type="PROSITE" id="PS50975">
    <property type="entry name" value="ATP_GRASP"/>
    <property type="match status" value="1"/>
</dbReference>
<gene>
    <name evidence="3" type="ORF">ACFP3U_29725</name>
</gene>
<organism evidence="3 4">
    <name type="scientific">Kitasatospora misakiensis</name>
    <dbReference type="NCBI Taxonomy" id="67330"/>
    <lineage>
        <taxon>Bacteria</taxon>
        <taxon>Bacillati</taxon>
        <taxon>Actinomycetota</taxon>
        <taxon>Actinomycetes</taxon>
        <taxon>Kitasatosporales</taxon>
        <taxon>Streptomycetaceae</taxon>
        <taxon>Kitasatospora</taxon>
    </lineage>
</organism>
<evidence type="ECO:0000259" key="2">
    <source>
        <dbReference type="PROSITE" id="PS50975"/>
    </source>
</evidence>